<protein>
    <recommendedName>
        <fullName evidence="3 9">DNA repair protein RecN</fullName>
    </recommendedName>
    <alternativeName>
        <fullName evidence="8 9">Recombination protein N</fullName>
    </alternativeName>
</protein>
<dbReference type="Gene3D" id="3.40.50.300">
    <property type="entry name" value="P-loop containing nucleotide triphosphate hydrolases"/>
    <property type="match status" value="2"/>
</dbReference>
<dbReference type="AlphaFoldDB" id="A0A0S4XPB7"/>
<evidence type="ECO:0000256" key="1">
    <source>
        <dbReference type="ARBA" id="ARBA00003618"/>
    </source>
</evidence>
<dbReference type="PIRSF" id="PIRSF003128">
    <property type="entry name" value="RecN"/>
    <property type="match status" value="1"/>
</dbReference>
<evidence type="ECO:0000256" key="3">
    <source>
        <dbReference type="ARBA" id="ARBA00021315"/>
    </source>
</evidence>
<dbReference type="PANTHER" id="PTHR11059">
    <property type="entry name" value="DNA REPAIR PROTEIN RECN"/>
    <property type="match status" value="1"/>
</dbReference>
<dbReference type="PANTHER" id="PTHR11059:SF0">
    <property type="entry name" value="DNA REPAIR PROTEIN RECN"/>
    <property type="match status" value="1"/>
</dbReference>
<keyword evidence="4" id="KW-0547">Nucleotide-binding</keyword>
<evidence type="ECO:0000256" key="8">
    <source>
        <dbReference type="ARBA" id="ARBA00033408"/>
    </source>
</evidence>
<dbReference type="EMBL" id="FAXN01000039">
    <property type="protein sequence ID" value="CUV65606.1"/>
    <property type="molecule type" value="Genomic_DNA"/>
</dbReference>
<evidence type="ECO:0000256" key="2">
    <source>
        <dbReference type="ARBA" id="ARBA00009441"/>
    </source>
</evidence>
<evidence type="ECO:0000256" key="7">
    <source>
        <dbReference type="ARBA" id="ARBA00023204"/>
    </source>
</evidence>
<evidence type="ECO:0000256" key="6">
    <source>
        <dbReference type="ARBA" id="ARBA00022840"/>
    </source>
</evidence>
<keyword evidence="5 9" id="KW-0227">DNA damage</keyword>
<feature type="domain" description="AAA+ ATPase" evidence="10">
    <location>
        <begin position="21"/>
        <end position="471"/>
    </location>
</feature>
<gene>
    <name evidence="11" type="primary">recN</name>
    <name evidence="11" type="ORF">BN3087_390057</name>
</gene>
<dbReference type="Gene3D" id="6.10.140.1080">
    <property type="match status" value="1"/>
</dbReference>
<keyword evidence="6" id="KW-0067">ATP-binding</keyword>
<dbReference type="GO" id="GO:0043590">
    <property type="term" value="C:bacterial nucleoid"/>
    <property type="evidence" value="ECO:0007669"/>
    <property type="project" value="TreeGrafter"/>
</dbReference>
<dbReference type="Pfam" id="PF02463">
    <property type="entry name" value="SMC_N"/>
    <property type="match status" value="1"/>
</dbReference>
<dbReference type="InterPro" id="IPR027417">
    <property type="entry name" value="P-loop_NTPase"/>
</dbReference>
<dbReference type="InterPro" id="IPR004604">
    <property type="entry name" value="DNA_recomb/repair_RecN"/>
</dbReference>
<dbReference type="GO" id="GO:0006310">
    <property type="term" value="P:DNA recombination"/>
    <property type="evidence" value="ECO:0007669"/>
    <property type="project" value="InterPro"/>
</dbReference>
<evidence type="ECO:0000256" key="4">
    <source>
        <dbReference type="ARBA" id="ARBA00022741"/>
    </source>
</evidence>
<evidence type="ECO:0000259" key="10">
    <source>
        <dbReference type="SMART" id="SM00382"/>
    </source>
</evidence>
<reference evidence="11" key="1">
    <citation type="submission" date="2015-11" db="EMBL/GenBank/DDBJ databases">
        <authorList>
            <person name="Zhang Y."/>
            <person name="Guo Z."/>
        </authorList>
    </citation>
    <scope>NUCLEOTIDE SEQUENCE</scope>
    <source>
        <strain evidence="11">BN30871</strain>
    </source>
</reference>
<accession>A0A0S4XPB7</accession>
<comment type="similarity">
    <text evidence="2 9">Belongs to the RecN family.</text>
</comment>
<dbReference type="InterPro" id="IPR003593">
    <property type="entry name" value="AAA+_ATPase"/>
</dbReference>
<sequence length="510" mass="57765">MIESIVLKELIDFENEKIDFTQGLIVFTGPSGAGKSVLMSAILGSFGLNVQNYASMCEISISKPSDMDSDLLLLEDDLYVKTIKKDKVRFLVNDQNISKKTLEEIFNPYIKYLSVRDKGILDSQTLISIVDDFISSRDENYKKMLDDFGLMFFELKKAQKELSLIVEKETKVNDLIEFAKFEIQKIDTINPKVDEYEELLEIKQKLSKLDKIKESIGALENIFDYESKIAEFYRLLDIDGSGVFDMFNNIRIDIDEAISKNMELEDMDIEAVLNRIEALSSLKNRYGSIEEALAFRDKKKEELESFNHIIEDKTSLEKFIKEQEKMLEQSSSLISSIRTKETNSILSILNPLLKDLKLPQASFEISKTAMNLTGVDEMDIRLGGSKTSTLSGGEFNRLRLALLVSSTTNTQENSKGVLIFDEIDANVSGDESIAIANMLLKLSKNYQIFAISHQPHLASKANQHILITKDEKKSKTVVLDKNGRVEEIARIISGEIKTQEAIDFAMKLLS</sequence>
<organism evidence="11">
    <name type="scientific">Sulfurovum sp. enrichment culture clone C5</name>
    <dbReference type="NCBI Taxonomy" id="497650"/>
    <lineage>
        <taxon>Bacteria</taxon>
        <taxon>Pseudomonadati</taxon>
        <taxon>Campylobacterota</taxon>
        <taxon>Epsilonproteobacteria</taxon>
        <taxon>Campylobacterales</taxon>
        <taxon>Sulfurovaceae</taxon>
        <taxon>Sulfurovum</taxon>
        <taxon>environmental samples</taxon>
    </lineage>
</organism>
<dbReference type="SMART" id="SM00382">
    <property type="entry name" value="AAA"/>
    <property type="match status" value="1"/>
</dbReference>
<proteinExistence type="inferred from homology"/>
<comment type="function">
    <text evidence="1 9">May be involved in recombinational repair of damaged DNA.</text>
</comment>
<evidence type="ECO:0000256" key="9">
    <source>
        <dbReference type="PIRNR" id="PIRNR003128"/>
    </source>
</evidence>
<keyword evidence="7 9" id="KW-0234">DNA repair</keyword>
<dbReference type="GO" id="GO:0006281">
    <property type="term" value="P:DNA repair"/>
    <property type="evidence" value="ECO:0007669"/>
    <property type="project" value="UniProtKB-KW"/>
</dbReference>
<evidence type="ECO:0000256" key="5">
    <source>
        <dbReference type="ARBA" id="ARBA00022763"/>
    </source>
</evidence>
<evidence type="ECO:0000313" key="11">
    <source>
        <dbReference type="EMBL" id="CUV65606.1"/>
    </source>
</evidence>
<name>A0A0S4XPB7_9BACT</name>
<dbReference type="SUPFAM" id="SSF52540">
    <property type="entry name" value="P-loop containing nucleoside triphosphate hydrolases"/>
    <property type="match status" value="1"/>
</dbReference>
<dbReference type="GO" id="GO:0009432">
    <property type="term" value="P:SOS response"/>
    <property type="evidence" value="ECO:0007669"/>
    <property type="project" value="TreeGrafter"/>
</dbReference>
<dbReference type="InterPro" id="IPR003395">
    <property type="entry name" value="RecF/RecN/SMC_N"/>
</dbReference>
<dbReference type="GO" id="GO:0005524">
    <property type="term" value="F:ATP binding"/>
    <property type="evidence" value="ECO:0007669"/>
    <property type="project" value="UniProtKB-KW"/>
</dbReference>